<keyword evidence="4" id="KW-0964">Secreted</keyword>
<evidence type="ECO:0000256" key="4">
    <source>
        <dbReference type="ARBA" id="ARBA00022525"/>
    </source>
</evidence>
<dbReference type="FunFam" id="2.160.20.10:FF:000004">
    <property type="entry name" value="Pectin lyase-like superfamily protein"/>
    <property type="match status" value="1"/>
</dbReference>
<evidence type="ECO:0000256" key="2">
    <source>
        <dbReference type="ARBA" id="ARBA00008834"/>
    </source>
</evidence>
<dbReference type="InterPro" id="IPR011050">
    <property type="entry name" value="Pectin_lyase_fold/virulence"/>
</dbReference>
<dbReference type="InterPro" id="IPR000743">
    <property type="entry name" value="Glyco_hydro_28"/>
</dbReference>
<comment type="caution">
    <text evidence="11">The sequence shown here is derived from an EMBL/GenBank/DDBJ whole genome shotgun (WGS) entry which is preliminary data.</text>
</comment>
<evidence type="ECO:0000256" key="9">
    <source>
        <dbReference type="RuleBase" id="RU361169"/>
    </source>
</evidence>
<comment type="similarity">
    <text evidence="2 9">Belongs to the glycosyl hydrolase 28 family.</text>
</comment>
<comment type="subcellular location">
    <subcellularLocation>
        <location evidence="1">Secreted</location>
        <location evidence="1">Cell wall</location>
    </subcellularLocation>
</comment>
<feature type="chain" id="PRO_5022666244" description="Pectate lyase superfamily protein domain-containing protein" evidence="10">
    <location>
        <begin position="26"/>
        <end position="398"/>
    </location>
</feature>
<feature type="signal peptide" evidence="10">
    <location>
        <begin position="1"/>
        <end position="25"/>
    </location>
</feature>
<dbReference type="OrthoDB" id="187139at2759"/>
<evidence type="ECO:0008006" key="13">
    <source>
        <dbReference type="Google" id="ProtNLM"/>
    </source>
</evidence>
<name>A0A5C7IT99_9ROSI</name>
<dbReference type="SUPFAM" id="SSF51126">
    <property type="entry name" value="Pectin lyase-like"/>
    <property type="match status" value="1"/>
</dbReference>
<proteinExistence type="inferred from homology"/>
<evidence type="ECO:0000256" key="10">
    <source>
        <dbReference type="SAM" id="SignalP"/>
    </source>
</evidence>
<dbReference type="PROSITE" id="PS00502">
    <property type="entry name" value="POLYGALACTURONASE"/>
    <property type="match status" value="1"/>
</dbReference>
<evidence type="ECO:0000256" key="3">
    <source>
        <dbReference type="ARBA" id="ARBA00022512"/>
    </source>
</evidence>
<dbReference type="GO" id="GO:0071555">
    <property type="term" value="P:cell wall organization"/>
    <property type="evidence" value="ECO:0007669"/>
    <property type="project" value="UniProtKB-KW"/>
</dbReference>
<dbReference type="AlphaFoldDB" id="A0A5C7IT99"/>
<reference evidence="12" key="1">
    <citation type="journal article" date="2019" name="Gigascience">
        <title>De novo genome assembly of the endangered Acer yangbiense, a plant species with extremely small populations endemic to Yunnan Province, China.</title>
        <authorList>
            <person name="Yang J."/>
            <person name="Wariss H.M."/>
            <person name="Tao L."/>
            <person name="Zhang R."/>
            <person name="Yun Q."/>
            <person name="Hollingsworth P."/>
            <person name="Dao Z."/>
            <person name="Luo G."/>
            <person name="Guo H."/>
            <person name="Ma Y."/>
            <person name="Sun W."/>
        </authorList>
    </citation>
    <scope>NUCLEOTIDE SEQUENCE [LARGE SCALE GENOMIC DNA]</scope>
    <source>
        <strain evidence="12">cv. Malutang</strain>
    </source>
</reference>
<keyword evidence="7" id="KW-0961">Cell wall biogenesis/degradation</keyword>
<dbReference type="PANTHER" id="PTHR31375">
    <property type="match status" value="1"/>
</dbReference>
<keyword evidence="10" id="KW-0732">Signal</keyword>
<dbReference type="GO" id="GO:0004650">
    <property type="term" value="F:polygalacturonase activity"/>
    <property type="evidence" value="ECO:0007669"/>
    <property type="project" value="InterPro"/>
</dbReference>
<keyword evidence="12" id="KW-1185">Reference proteome</keyword>
<keyword evidence="5 9" id="KW-0378">Hydrolase</keyword>
<sequence length="398" mass="43135">MGLMMVFGRILFVMVMLEMISNGNANESKLYKVFDVTKYGAIPNSRTVNTQAFARAWSDACKWNGKKSRVLVPAGEFMLGSITFIGPCKNPIGFILKGTLKAPSNPSVMKKDQWISFRYVTGLVVNGGGTFDGNGVSSWKSVTPNSNPLPISIKFEFVKNAKINHITSLNSKNAHISIFGCDNLHFNKVRITAPGDSPNTDGIKIGNSKRISISKTAIGTGDDCIAILSGTSETNVSDVFCGPGHGISVGSLGRYKDEKDVVGLNVNNCTFKDTTNGLRIKTMASSTALSVTGFKYQKIFMNNVQNPIIIDQQYCPYPPCNLQTPSHVQINDITYKNIWGTSSTKLAVGLQCSKRFPCMNIVLNNINLVHLGPEGFARSLCSNVNGASYGRQTPASCI</sequence>
<evidence type="ECO:0000313" key="11">
    <source>
        <dbReference type="EMBL" id="TXG72567.1"/>
    </source>
</evidence>
<dbReference type="Proteomes" id="UP000323000">
    <property type="component" value="Chromosome 1"/>
</dbReference>
<accession>A0A5C7IT99</accession>
<keyword evidence="6 9" id="KW-0326">Glycosidase</keyword>
<dbReference type="Pfam" id="PF00295">
    <property type="entry name" value="Glyco_hydro_28"/>
    <property type="match status" value="1"/>
</dbReference>
<evidence type="ECO:0000256" key="7">
    <source>
        <dbReference type="ARBA" id="ARBA00023316"/>
    </source>
</evidence>
<dbReference type="InterPro" id="IPR012334">
    <property type="entry name" value="Pectin_lyas_fold"/>
</dbReference>
<evidence type="ECO:0000256" key="8">
    <source>
        <dbReference type="PROSITE-ProRule" id="PRU10052"/>
    </source>
</evidence>
<protein>
    <recommendedName>
        <fullName evidence="13">Pectate lyase superfamily protein domain-containing protein</fullName>
    </recommendedName>
</protein>
<dbReference type="EMBL" id="VAHF01000001">
    <property type="protein sequence ID" value="TXG72567.1"/>
    <property type="molecule type" value="Genomic_DNA"/>
</dbReference>
<gene>
    <name evidence="11" type="ORF">EZV62_001146</name>
</gene>
<keyword evidence="3" id="KW-0134">Cell wall</keyword>
<evidence type="ECO:0000256" key="1">
    <source>
        <dbReference type="ARBA" id="ARBA00004191"/>
    </source>
</evidence>
<feature type="active site" evidence="8">
    <location>
        <position position="245"/>
    </location>
</feature>
<dbReference type="Gene3D" id="2.160.20.10">
    <property type="entry name" value="Single-stranded right-handed beta-helix, Pectin lyase-like"/>
    <property type="match status" value="1"/>
</dbReference>
<evidence type="ECO:0000256" key="5">
    <source>
        <dbReference type="ARBA" id="ARBA00022801"/>
    </source>
</evidence>
<evidence type="ECO:0000256" key="6">
    <source>
        <dbReference type="ARBA" id="ARBA00023295"/>
    </source>
</evidence>
<evidence type="ECO:0000313" key="12">
    <source>
        <dbReference type="Proteomes" id="UP000323000"/>
    </source>
</evidence>
<organism evidence="11 12">
    <name type="scientific">Acer yangbiense</name>
    <dbReference type="NCBI Taxonomy" id="1000413"/>
    <lineage>
        <taxon>Eukaryota</taxon>
        <taxon>Viridiplantae</taxon>
        <taxon>Streptophyta</taxon>
        <taxon>Embryophyta</taxon>
        <taxon>Tracheophyta</taxon>
        <taxon>Spermatophyta</taxon>
        <taxon>Magnoliopsida</taxon>
        <taxon>eudicotyledons</taxon>
        <taxon>Gunneridae</taxon>
        <taxon>Pentapetalae</taxon>
        <taxon>rosids</taxon>
        <taxon>malvids</taxon>
        <taxon>Sapindales</taxon>
        <taxon>Sapindaceae</taxon>
        <taxon>Hippocastanoideae</taxon>
        <taxon>Acereae</taxon>
        <taxon>Acer</taxon>
    </lineage>
</organism>
<dbReference type="GO" id="GO:0005975">
    <property type="term" value="P:carbohydrate metabolic process"/>
    <property type="evidence" value="ECO:0007669"/>
    <property type="project" value="InterPro"/>
</dbReference>